<dbReference type="RefSeq" id="WP_240324944.1">
    <property type="nucleotide sequence ID" value="NZ_QTTQ01000009.1"/>
</dbReference>
<evidence type="ECO:0000313" key="7">
    <source>
        <dbReference type="EMBL" id="REE83313.1"/>
    </source>
</evidence>
<reference evidence="7 8" key="1">
    <citation type="submission" date="2018-08" db="EMBL/GenBank/DDBJ databases">
        <title>Genomic Encyclopedia of Type Strains, Phase III (KMG-III): the genomes of soil and plant-associated and newly described type strains.</title>
        <authorList>
            <person name="Whitman W."/>
        </authorList>
    </citation>
    <scope>NUCLEOTIDE SEQUENCE [LARGE SCALE GENOMIC DNA]</scope>
    <source>
        <strain evidence="7 8">325-5</strain>
    </source>
</reference>
<feature type="domain" description="Fibronectin type III-like" evidence="6">
    <location>
        <begin position="685"/>
        <end position="756"/>
    </location>
</feature>
<evidence type="ECO:0000313" key="8">
    <source>
        <dbReference type="Proteomes" id="UP000256429"/>
    </source>
</evidence>
<dbReference type="Gene3D" id="2.60.40.10">
    <property type="entry name" value="Immunoglobulins"/>
    <property type="match status" value="1"/>
</dbReference>
<dbReference type="Pfam" id="PF14310">
    <property type="entry name" value="Fn3-like"/>
    <property type="match status" value="1"/>
</dbReference>
<dbReference type="PANTHER" id="PTHR42715">
    <property type="entry name" value="BETA-GLUCOSIDASE"/>
    <property type="match status" value="1"/>
</dbReference>
<gene>
    <name evidence="7" type="ORF">BX611_0602</name>
</gene>
<dbReference type="Pfam" id="PF00933">
    <property type="entry name" value="Glyco_hydro_3"/>
    <property type="match status" value="1"/>
</dbReference>
<dbReference type="InterPro" id="IPR013783">
    <property type="entry name" value="Ig-like_fold"/>
</dbReference>
<dbReference type="InterPro" id="IPR036881">
    <property type="entry name" value="Glyco_hydro_3_C_sf"/>
</dbReference>
<dbReference type="PROSITE" id="PS00775">
    <property type="entry name" value="GLYCOSYL_HYDROL_F3"/>
    <property type="match status" value="1"/>
</dbReference>
<dbReference type="InterPro" id="IPR036962">
    <property type="entry name" value="Glyco_hydro_3_N_sf"/>
</dbReference>
<name>A0A3D9RTL6_9FLAO</name>
<evidence type="ECO:0000256" key="2">
    <source>
        <dbReference type="ARBA" id="ARBA00022801"/>
    </source>
</evidence>
<dbReference type="PANTHER" id="PTHR42715:SF10">
    <property type="entry name" value="BETA-GLUCOSIDASE"/>
    <property type="match status" value="1"/>
</dbReference>
<comment type="caution">
    <text evidence="7">The sequence shown here is derived from an EMBL/GenBank/DDBJ whole genome shotgun (WGS) entry which is preliminary data.</text>
</comment>
<accession>A0A3D9RTL6</accession>
<proteinExistence type="inferred from homology"/>
<keyword evidence="3" id="KW-0119">Carbohydrate metabolism</keyword>
<keyword evidence="5" id="KW-0732">Signal</keyword>
<dbReference type="Gene3D" id="3.40.50.1700">
    <property type="entry name" value="Glycoside hydrolase family 3 C-terminal domain"/>
    <property type="match status" value="1"/>
</dbReference>
<evidence type="ECO:0000256" key="5">
    <source>
        <dbReference type="SAM" id="SignalP"/>
    </source>
</evidence>
<dbReference type="Proteomes" id="UP000256429">
    <property type="component" value="Unassembled WGS sequence"/>
</dbReference>
<evidence type="ECO:0000259" key="6">
    <source>
        <dbReference type="SMART" id="SM01217"/>
    </source>
</evidence>
<dbReference type="GO" id="GO:0008422">
    <property type="term" value="F:beta-glucosidase activity"/>
    <property type="evidence" value="ECO:0007669"/>
    <property type="project" value="UniProtKB-ARBA"/>
</dbReference>
<comment type="similarity">
    <text evidence="1 4">Belongs to the glycosyl hydrolase 3 family.</text>
</comment>
<dbReference type="EMBL" id="QTTQ01000009">
    <property type="protein sequence ID" value="REE83313.1"/>
    <property type="molecule type" value="Genomic_DNA"/>
</dbReference>
<dbReference type="InterPro" id="IPR017853">
    <property type="entry name" value="GH"/>
</dbReference>
<dbReference type="SUPFAM" id="SSF52279">
    <property type="entry name" value="Beta-D-glucan exohydrolase, C-terminal domain"/>
    <property type="match status" value="1"/>
</dbReference>
<dbReference type="AlphaFoldDB" id="A0A3D9RTL6"/>
<dbReference type="Pfam" id="PF01915">
    <property type="entry name" value="Glyco_hydro_3_C"/>
    <property type="match status" value="1"/>
</dbReference>
<dbReference type="InterPro" id="IPR002772">
    <property type="entry name" value="Glyco_hydro_3_C"/>
</dbReference>
<feature type="signal peptide" evidence="5">
    <location>
        <begin position="1"/>
        <end position="21"/>
    </location>
</feature>
<protein>
    <submittedName>
        <fullName evidence="7">Beta-glucosidase</fullName>
    </submittedName>
</protein>
<dbReference type="GO" id="GO:0005975">
    <property type="term" value="P:carbohydrate metabolic process"/>
    <property type="evidence" value="ECO:0007669"/>
    <property type="project" value="InterPro"/>
</dbReference>
<dbReference type="InterPro" id="IPR026891">
    <property type="entry name" value="Fn3-like"/>
</dbReference>
<dbReference type="InterPro" id="IPR050288">
    <property type="entry name" value="Cellulose_deg_GH3"/>
</dbReference>
<evidence type="ECO:0000256" key="3">
    <source>
        <dbReference type="ARBA" id="ARBA00023277"/>
    </source>
</evidence>
<evidence type="ECO:0000256" key="4">
    <source>
        <dbReference type="RuleBase" id="RU361161"/>
    </source>
</evidence>
<dbReference type="PRINTS" id="PR00133">
    <property type="entry name" value="GLHYDRLASE3"/>
</dbReference>
<dbReference type="FunFam" id="2.60.40.10:FF:000495">
    <property type="entry name" value="Periplasmic beta-glucosidase"/>
    <property type="match status" value="1"/>
</dbReference>
<keyword evidence="4" id="KW-0326">Glycosidase</keyword>
<dbReference type="InterPro" id="IPR001764">
    <property type="entry name" value="Glyco_hydro_3_N"/>
</dbReference>
<dbReference type="InterPro" id="IPR019800">
    <property type="entry name" value="Glyco_hydro_3_AS"/>
</dbReference>
<feature type="chain" id="PRO_5017783404" evidence="5">
    <location>
        <begin position="22"/>
        <end position="794"/>
    </location>
</feature>
<dbReference type="Gene3D" id="3.20.20.300">
    <property type="entry name" value="Glycoside hydrolase, family 3, N-terminal domain"/>
    <property type="match status" value="1"/>
</dbReference>
<organism evidence="7 8">
    <name type="scientific">Lutibacter oceani</name>
    <dbReference type="NCBI Taxonomy" id="1853311"/>
    <lineage>
        <taxon>Bacteria</taxon>
        <taxon>Pseudomonadati</taxon>
        <taxon>Bacteroidota</taxon>
        <taxon>Flavobacteriia</taxon>
        <taxon>Flavobacteriales</taxon>
        <taxon>Flavobacteriaceae</taxon>
        <taxon>Lutibacter</taxon>
    </lineage>
</organism>
<sequence length="794" mass="87228">MKTYQKIIVVLLVVFSLNIQAQTTFIDLNKNGEKEIYEDHNASLNDRVNDLLPRISLEDKVNLVVGTGMNVPGISTAEAEEKVKGAAGNTYSLKDLGIPAIVLADGPAGLRIEPIRDSLSSKKFYCTAFPIATLLASTWDTQLVESIGVAMGQEVKEYGADVLLAPAMNIHRNPLAGRNFEYFSEDPYLSGFMSASIVKGIESNGVGTSVKHFVANNQETNRMQVNTIVSERALREIYLRGFEMVVKNTQPWTIMSSYNKVNGIYASENKELLTTILRDEWGFKGLVMTDWFAGSDAVAQMKAGNDLLMPGVPAQKTAILNAVKNGTLDESILDENVKRILNIVLQSQAIKAYKYSDLPNLEAHAKIARQAASEGAILLKNENTLPLNKEVKKIAAFGNGSYNFIAGGTGSGDVNEAYTVSLVEGLANANYIVDQDLKNIYEKYISIEEAKLPKKKFFFELLPPINEMTLSKAEVIEKATETDIAFITIGRNSGEFQDRKLEGDFYLTAAEKEMIKVVSEVYHSQNKKVVMLLNIGNVIETASWRNQVDAVVLAWQGGQEAGNALVDVILGNVNPSGKLPTTFPIDYTDIESGKNFPGKELPNTEEVKMGAMSMGKPSEVIYEEGIYVGYRYFNTFNVKTAYPFGFGLSYTNFSYENISINTGAENNAANVSITITNTGKVSGKEVVQLYVDAPKSILDKPTMELKAFAKTKLLAPGESETLQFVLTNKDLASFNTKRNSWIVDAGTYTVKIGSSSETINASSTFMLSNEIMVEKVHKSLTPQVEIKELTSKKL</sequence>
<keyword evidence="8" id="KW-1185">Reference proteome</keyword>
<dbReference type="SMART" id="SM01217">
    <property type="entry name" value="Fn3_like"/>
    <property type="match status" value="1"/>
</dbReference>
<keyword evidence="2 4" id="KW-0378">Hydrolase</keyword>
<evidence type="ECO:0000256" key="1">
    <source>
        <dbReference type="ARBA" id="ARBA00005336"/>
    </source>
</evidence>
<dbReference type="SUPFAM" id="SSF51445">
    <property type="entry name" value="(Trans)glycosidases"/>
    <property type="match status" value="1"/>
</dbReference>